<name>A0AAU9ADW4_LYSEN</name>
<evidence type="ECO:0000313" key="2">
    <source>
        <dbReference type="Proteomes" id="UP000218824"/>
    </source>
</evidence>
<dbReference type="AlphaFoldDB" id="A0AAU9ADW4"/>
<dbReference type="Proteomes" id="UP000218824">
    <property type="component" value="Chromosome"/>
</dbReference>
<sequence length="428" mass="48059">MTGGTEKRTKIYRRGIAEAATELHALREDPSNLARLLQLQAYLVARLRQSQRFIEKRRADLVALRRARSLGRPSKQVAEALKILISDYDADIKCEQSRQQAWRCFGDGVANIYQSQHSLKQLYFNTEDGTIKPHAGSFLGKDGFKLEWEVLKSAVESSVPCVLADLTNVIRHGDVCLLGRAEPFVLEVKSGTKSARAFRQVADNKKVHDFFENDFAPALRGMRNVTRVALKHEELKHLASLNSCIDKALAAGFAMIEPEPGLRYIAICHEALEGGWHELLPTGSSNMVYSLTCEEPWHTSYPYTLSLRTEDVAKFVCGELHLVVVVSAERIKEKFAELDLVATMVMDGVHAVQLNFQTEHGEACFFISELNFARIATEFLSVDQFVQNTENMCRQGPSGDALTAGPTELTEYESALMDYSKRTRDFYS</sequence>
<dbReference type="KEGG" id="lem:LEN_0262"/>
<dbReference type="EMBL" id="AP014940">
    <property type="protein sequence ID" value="BAV95749.1"/>
    <property type="molecule type" value="Genomic_DNA"/>
</dbReference>
<gene>
    <name evidence="1" type="ORF">LEN_0262</name>
</gene>
<evidence type="ECO:0000313" key="1">
    <source>
        <dbReference type="EMBL" id="BAV95749.1"/>
    </source>
</evidence>
<proteinExistence type="predicted"/>
<reference evidence="1 2" key="1">
    <citation type="journal article" date="2017" name="DNA Res.">
        <title>Complete genome sequence and expression profile of the commercial lytic enzyme producer Lysobacter enzymogenes M497-1.</title>
        <authorList>
            <person name="Takami H."/>
            <person name="Toyoda A."/>
            <person name="Uchiyama I."/>
            <person name="Itoh T."/>
            <person name="Takaki Y."/>
            <person name="Arai W."/>
            <person name="Nishi S."/>
            <person name="Kawai M."/>
            <person name="Shinya K."/>
            <person name="Ikeda H."/>
        </authorList>
    </citation>
    <scope>NUCLEOTIDE SEQUENCE [LARGE SCALE GENOMIC DNA]</scope>
    <source>
        <strain evidence="1 2">M497-1</strain>
    </source>
</reference>
<accession>A0AAU9ADW4</accession>
<evidence type="ECO:0008006" key="3">
    <source>
        <dbReference type="Google" id="ProtNLM"/>
    </source>
</evidence>
<protein>
    <recommendedName>
        <fullName evidence="3">DUF4263 domain-containing protein</fullName>
    </recommendedName>
</protein>
<organism evidence="1 2">
    <name type="scientific">Lysobacter enzymogenes</name>
    <dbReference type="NCBI Taxonomy" id="69"/>
    <lineage>
        <taxon>Bacteria</taxon>
        <taxon>Pseudomonadati</taxon>
        <taxon>Pseudomonadota</taxon>
        <taxon>Gammaproteobacteria</taxon>
        <taxon>Lysobacterales</taxon>
        <taxon>Lysobacteraceae</taxon>
        <taxon>Lysobacter</taxon>
    </lineage>
</organism>